<organism evidence="2">
    <name type="scientific">Schistosoma haematobium</name>
    <name type="common">Blood fluke</name>
    <dbReference type="NCBI Taxonomy" id="6185"/>
    <lineage>
        <taxon>Eukaryota</taxon>
        <taxon>Metazoa</taxon>
        <taxon>Spiralia</taxon>
        <taxon>Lophotrochozoa</taxon>
        <taxon>Platyhelminthes</taxon>
        <taxon>Trematoda</taxon>
        <taxon>Digenea</taxon>
        <taxon>Strigeidida</taxon>
        <taxon>Schistosomatoidea</taxon>
        <taxon>Schistosomatidae</taxon>
        <taxon>Schistosoma</taxon>
    </lineage>
</organism>
<feature type="compositionally biased region" description="Basic and acidic residues" evidence="1">
    <location>
        <begin position="392"/>
        <end position="403"/>
    </location>
</feature>
<proteinExistence type="predicted"/>
<name>A0A095ANE6_SCHHA</name>
<evidence type="ECO:0000256" key="1">
    <source>
        <dbReference type="SAM" id="MobiDB-lite"/>
    </source>
</evidence>
<feature type="compositionally biased region" description="Low complexity" evidence="1">
    <location>
        <begin position="1008"/>
        <end position="1049"/>
    </location>
</feature>
<dbReference type="STRING" id="6185.A0A095ANE6"/>
<protein>
    <submittedName>
        <fullName evidence="2">Uncharacterized protein</fullName>
    </submittedName>
</protein>
<feature type="compositionally biased region" description="Basic residues" evidence="1">
    <location>
        <begin position="309"/>
        <end position="329"/>
    </location>
</feature>
<feature type="region of interest" description="Disordered" evidence="1">
    <location>
        <begin position="689"/>
        <end position="740"/>
    </location>
</feature>
<dbReference type="EMBL" id="KL250711">
    <property type="protein sequence ID" value="KGB35731.1"/>
    <property type="molecule type" value="Genomic_DNA"/>
</dbReference>
<feature type="region of interest" description="Disordered" evidence="1">
    <location>
        <begin position="309"/>
        <end position="423"/>
    </location>
</feature>
<feature type="compositionally biased region" description="Basic and acidic residues" evidence="1">
    <location>
        <begin position="410"/>
        <end position="423"/>
    </location>
</feature>
<reference evidence="2" key="1">
    <citation type="journal article" date="2012" name="Nat. Genet.">
        <title>Whole-genome sequence of Schistosoma haematobium.</title>
        <authorList>
            <person name="Young N.D."/>
            <person name="Jex A.R."/>
            <person name="Li B."/>
            <person name="Liu S."/>
            <person name="Yang L."/>
            <person name="Xiong Z."/>
            <person name="Li Y."/>
            <person name="Cantacessi C."/>
            <person name="Hall R.S."/>
            <person name="Xu X."/>
            <person name="Chen F."/>
            <person name="Wu X."/>
            <person name="Zerlotini A."/>
            <person name="Oliveira G."/>
            <person name="Hofmann A."/>
            <person name="Zhang G."/>
            <person name="Fang X."/>
            <person name="Kang Y."/>
            <person name="Campbell B.E."/>
            <person name="Loukas A."/>
            <person name="Ranganathan S."/>
            <person name="Rollinson D."/>
            <person name="Rinaldi G."/>
            <person name="Brindley P.J."/>
            <person name="Yang H."/>
            <person name="Wang J."/>
            <person name="Wang J."/>
            <person name="Gasser R.B."/>
        </authorList>
    </citation>
    <scope>NUCLEOTIDE SEQUENCE [LARGE SCALE GENOMIC DNA]</scope>
</reference>
<dbReference type="AlphaFoldDB" id="A0A095ANE6"/>
<feature type="compositionally biased region" description="Polar residues" evidence="1">
    <location>
        <begin position="343"/>
        <end position="391"/>
    </location>
</feature>
<evidence type="ECO:0000313" key="2">
    <source>
        <dbReference type="EMBL" id="KGB35731.1"/>
    </source>
</evidence>
<accession>A0A095ANE6</accession>
<feature type="compositionally biased region" description="Polar residues" evidence="1">
    <location>
        <begin position="689"/>
        <end position="701"/>
    </location>
</feature>
<sequence>MSTSNCHFSAIRSLFDNAVENGEITVLEFTTRLSEISISLSPEEKKVPPLVVNHLFSLWYKTGFGRTLFHVYINLGLEPPECLPHDTELTSESRTLEENVDEVDGVIPNSPQLQFQILLVLHTRLLCSFEEADMCADHELGDWISELISRLSLCDPTWNEWKNFLKLEVVDRYKTGFGRTLFHVYINLGLEPPECLPHDTELTSESRTLEENVDEVDGVIPNSPQSSNVMQPSPVPRNTLRQSLPRALFTDSVHISLSSNEIPSPLTSTPILSNVISSCPVNIESSSKYRSCKTIPTPHLVLIPCQRSKRKCRTPTKRVPVKREARKKPTSTTPTTRHRHSSANSSKRTPASTSARTPKSSNRLRSHTITSPNANSVKPKSTLSETPISTRGESKRRANTDSKRNHRRSVHETPNPEKSYPRWERAKLAAAEKTKNKAIIVDESPIKPLLTTVSPLRRLRRANSMLNSLLYIEAQEAANITAQTHSGGGGGGCLPTLLSNSSSLPFNSDDDNEDNNRLTRESSLQFSQELPIQYKDSCLSVAMSRAERWRRRQLEEEASLSQFSTQISNIQSNSVHINNDFINENINPSTPPRLLRRNSNLLANMISSSDHHRLNTALSQLIHSPKRIKTPRKNIFNVTPKCTPNAKNNCSQLSTTTTQINTDCLNPAQVTTTPPISTMKPFLQNDVQPMSSLNTVGSFPRSTPRRRTYKSKDTDDSHPITTTTTTTTSRRRTRHSSGFVQSNTRETIVSPQIFDEEAMFLGREEFLNETTPNVSSTFDKCVEDDDDGAEFGALLMSRKRRKISPVCTPTQPPVFRLNTLAAATTTSGSTNTHQVFTGSPNSHDLTGNHTPYSFGSNNFMDDYLINAPKRNINCISDGSVNTVANSNSSDYGTSDTTISTTVNTTSANTISISDQKQSDMINNSKASIFTTCPVVKPIHQSTFAPLHVFNRPSIAVSDSIDNTTTIHSSQSNSTCIALRKQLFGGIDEPSNSISNPKLSEDIHENSENIPPNHLNSPSSSLSLSSPSSSKSHIIPLSYDNPNHNNNNNNSRHLWDENSLDIPLSPVLHQLQYNIQSSIDTNYHHHSYTYLSKNNHNLFPSKFIVPIIQQSTLHNPSCHRGLHPRRNLFQ</sequence>
<feature type="region of interest" description="Disordered" evidence="1">
    <location>
        <begin position="987"/>
        <end position="1049"/>
    </location>
</feature>
<gene>
    <name evidence="2" type="ORF">MS3_04001</name>
</gene>